<sequence>MADRSEAQVMLERYIALRRALNDAQREADALGMLNVSEPVAAAREALAANTTQLGPITFASGEATEAEAHLLDDGT</sequence>
<gene>
    <name evidence="1" type="ORF">GGR37_000399</name>
</gene>
<protein>
    <submittedName>
        <fullName evidence="1">Uncharacterized protein</fullName>
    </submittedName>
</protein>
<dbReference type="EMBL" id="JACHOA010000001">
    <property type="protein sequence ID" value="MBB4612153.1"/>
    <property type="molecule type" value="Genomic_DNA"/>
</dbReference>
<accession>A0A7W7ESC7</accession>
<dbReference type="AlphaFoldDB" id="A0A7W7ESC7"/>
<organism evidence="1 2">
    <name type="scientific">Novosphingobium taihuense</name>
    <dbReference type="NCBI Taxonomy" id="260085"/>
    <lineage>
        <taxon>Bacteria</taxon>
        <taxon>Pseudomonadati</taxon>
        <taxon>Pseudomonadota</taxon>
        <taxon>Alphaproteobacteria</taxon>
        <taxon>Sphingomonadales</taxon>
        <taxon>Sphingomonadaceae</taxon>
        <taxon>Novosphingobium</taxon>
    </lineage>
</organism>
<comment type="caution">
    <text evidence="1">The sequence shown here is derived from an EMBL/GenBank/DDBJ whole genome shotgun (WGS) entry which is preliminary data.</text>
</comment>
<evidence type="ECO:0000313" key="2">
    <source>
        <dbReference type="Proteomes" id="UP000538566"/>
    </source>
</evidence>
<reference evidence="1 2" key="1">
    <citation type="submission" date="2020-08" db="EMBL/GenBank/DDBJ databases">
        <title>Genomic Encyclopedia of Type Strains, Phase IV (KMG-IV): sequencing the most valuable type-strain genomes for metagenomic binning, comparative biology and taxonomic classification.</title>
        <authorList>
            <person name="Goeker M."/>
        </authorList>
    </citation>
    <scope>NUCLEOTIDE SEQUENCE [LARGE SCALE GENOMIC DNA]</scope>
    <source>
        <strain evidence="1 2">DSM 17507</strain>
    </source>
</reference>
<keyword evidence="2" id="KW-1185">Reference proteome</keyword>
<dbReference type="RefSeq" id="WP_144902072.1">
    <property type="nucleotide sequence ID" value="NZ_JACHOA010000001.1"/>
</dbReference>
<evidence type="ECO:0000313" key="1">
    <source>
        <dbReference type="EMBL" id="MBB4612153.1"/>
    </source>
</evidence>
<proteinExistence type="predicted"/>
<name>A0A7W7ESC7_9SPHN</name>
<dbReference type="Proteomes" id="UP000538566">
    <property type="component" value="Unassembled WGS sequence"/>
</dbReference>